<dbReference type="EMBL" id="CP045121">
    <property type="protein sequence ID" value="QIN79622.1"/>
    <property type="molecule type" value="Genomic_DNA"/>
</dbReference>
<keyword evidence="4" id="KW-1185">Reference proteome</keyword>
<dbReference type="InterPro" id="IPR043998">
    <property type="entry name" value="Put_Metallopep"/>
</dbReference>
<proteinExistence type="predicted"/>
<dbReference type="Proteomes" id="UP000502706">
    <property type="component" value="Chromosome"/>
</dbReference>
<protein>
    <recommendedName>
        <fullName evidence="2">Putative phage metallopeptidase domain-containing protein</fullName>
    </recommendedName>
</protein>
<dbReference type="RefSeq" id="WP_166397294.1">
    <property type="nucleotide sequence ID" value="NZ_CP045121.1"/>
</dbReference>
<feature type="domain" description="Putative phage metallopeptidase" evidence="2">
    <location>
        <begin position="6"/>
        <end position="151"/>
    </location>
</feature>
<dbReference type="Pfam" id="PF18894">
    <property type="entry name" value="PhageMetallopep"/>
    <property type="match status" value="1"/>
</dbReference>
<accession>A0A6G8PZJ8</accession>
<sequence length="216" mass="23481">MSFRLARKAQEVADRLIGEHHGHLQGVTVTAVFVDKVPTSKGRQVWARAKKIGGLNAFLIFAESVRRFASPTEAHEYGDQPHDLFVLEVAEDAWSKLTEEGREALIDEALCSCEIEWDEEGNTKLAVVGPDVSGFRDVVKRHGLWREDLEEFVRAGVEQLSLDAVDEAGGVQEEGGGEDALDRATPDGGGVRATLEHNGRVVDVHTGEVLAGGRSS</sequence>
<feature type="region of interest" description="Disordered" evidence="1">
    <location>
        <begin position="170"/>
        <end position="193"/>
    </location>
</feature>
<evidence type="ECO:0000313" key="4">
    <source>
        <dbReference type="Proteomes" id="UP000502706"/>
    </source>
</evidence>
<name>A0A6G8PZJ8_9ACTN</name>
<organism evidence="3 4">
    <name type="scientific">Rubrobacter marinus</name>
    <dbReference type="NCBI Taxonomy" id="2653852"/>
    <lineage>
        <taxon>Bacteria</taxon>
        <taxon>Bacillati</taxon>
        <taxon>Actinomycetota</taxon>
        <taxon>Rubrobacteria</taxon>
        <taxon>Rubrobacterales</taxon>
        <taxon>Rubrobacteraceae</taxon>
        <taxon>Rubrobacter</taxon>
    </lineage>
</organism>
<reference evidence="3 4" key="1">
    <citation type="submission" date="2019-10" db="EMBL/GenBank/DDBJ databases">
        <title>Rubrobacter sp nov SCSIO 52915 isolated from a deep-sea sediment in the South China Sea.</title>
        <authorList>
            <person name="Chen R.W."/>
        </authorList>
    </citation>
    <scope>NUCLEOTIDE SEQUENCE [LARGE SCALE GENOMIC DNA]</scope>
    <source>
        <strain evidence="3 4">SCSIO 52915</strain>
    </source>
</reference>
<dbReference type="KEGG" id="rmar:GBA65_15050"/>
<gene>
    <name evidence="3" type="ORF">GBA65_15050</name>
</gene>
<evidence type="ECO:0000256" key="1">
    <source>
        <dbReference type="SAM" id="MobiDB-lite"/>
    </source>
</evidence>
<evidence type="ECO:0000313" key="3">
    <source>
        <dbReference type="EMBL" id="QIN79622.1"/>
    </source>
</evidence>
<evidence type="ECO:0000259" key="2">
    <source>
        <dbReference type="Pfam" id="PF18894"/>
    </source>
</evidence>
<dbReference type="AlphaFoldDB" id="A0A6G8PZJ8"/>